<reference evidence="2" key="1">
    <citation type="submission" date="2023-06" db="EMBL/GenBank/DDBJ databases">
        <title>Genomic of Agaribacillus aureum.</title>
        <authorList>
            <person name="Wang G."/>
        </authorList>
    </citation>
    <scope>NUCLEOTIDE SEQUENCE</scope>
    <source>
        <strain evidence="2">BMA12</strain>
    </source>
</reference>
<dbReference type="EMBL" id="JAUJEB010000005">
    <property type="protein sequence ID" value="MDN5214882.1"/>
    <property type="molecule type" value="Genomic_DNA"/>
</dbReference>
<dbReference type="RefSeq" id="WP_346760220.1">
    <property type="nucleotide sequence ID" value="NZ_JAUJEB010000005.1"/>
</dbReference>
<feature type="region of interest" description="Disordered" evidence="1">
    <location>
        <begin position="1"/>
        <end position="20"/>
    </location>
</feature>
<protein>
    <submittedName>
        <fullName evidence="2">DUF4350 domain-containing protein</fullName>
    </submittedName>
</protein>
<evidence type="ECO:0000256" key="1">
    <source>
        <dbReference type="SAM" id="MobiDB-lite"/>
    </source>
</evidence>
<dbReference type="Proteomes" id="UP001172083">
    <property type="component" value="Unassembled WGS sequence"/>
</dbReference>
<keyword evidence="3" id="KW-1185">Reference proteome</keyword>
<comment type="caution">
    <text evidence="2">The sequence shown here is derived from an EMBL/GenBank/DDBJ whole genome shotgun (WGS) entry which is preliminary data.</text>
</comment>
<gene>
    <name evidence="2" type="ORF">QQ020_22570</name>
</gene>
<dbReference type="SUPFAM" id="SSF52317">
    <property type="entry name" value="Class I glutamine amidotransferase-like"/>
    <property type="match status" value="1"/>
</dbReference>
<evidence type="ECO:0000313" key="3">
    <source>
        <dbReference type="Proteomes" id="UP001172083"/>
    </source>
</evidence>
<organism evidence="2 3">
    <name type="scientific">Agaribacillus aureus</name>
    <dbReference type="NCBI Taxonomy" id="3051825"/>
    <lineage>
        <taxon>Bacteria</taxon>
        <taxon>Pseudomonadati</taxon>
        <taxon>Bacteroidota</taxon>
        <taxon>Cytophagia</taxon>
        <taxon>Cytophagales</taxon>
        <taxon>Splendidivirgaceae</taxon>
        <taxon>Agaribacillus</taxon>
    </lineage>
</organism>
<dbReference type="InterPro" id="IPR029062">
    <property type="entry name" value="Class_I_gatase-like"/>
</dbReference>
<sequence>MRKHQANVTNYRHVPSSGNTDKNNEYKLAMAIDFNISRRLLIASLLLAIWTGRLNAQQVADTAYMPEIQQPEYNSGEGPIIFIDEGHHNFHTKDGRYSTFASVLERDGYTVKAYKGEFKSTHLATGRILVISNALNKVNVSNWSLPTASAFTTDEVETVKTWVENGGSLFLIADHMPMAGAARDLAAAFGFEFTNGFAMEKGSGFGSKFTIKDGTLAESIVTKGRNADETVNQVVTFTGQAFKTPKRATPILIFDDRFTNKLPKKAWQFDKDTREHGIKGWSQGAYMKFGNGRVVMSGEAAMFTAQLAGRHKVKMGMNSEVAKENYKLLLNIIHWLDGRLD</sequence>
<proteinExistence type="predicted"/>
<name>A0ABT8LAV9_9BACT</name>
<accession>A0ABT8LAV9</accession>
<evidence type="ECO:0000313" key="2">
    <source>
        <dbReference type="EMBL" id="MDN5214882.1"/>
    </source>
</evidence>